<feature type="chain" id="PRO_5027045745" evidence="3">
    <location>
        <begin position="23"/>
        <end position="231"/>
    </location>
</feature>
<proteinExistence type="inferred from homology"/>
<dbReference type="RefSeq" id="XP_023179953.2">
    <property type="nucleotide sequence ID" value="XM_023324185.2"/>
</dbReference>
<protein>
    <submittedName>
        <fullName evidence="5">GILT-like protein 3</fullName>
    </submittedName>
</protein>
<evidence type="ECO:0000313" key="5">
    <source>
        <dbReference type="RefSeq" id="XP_023179953.2"/>
    </source>
</evidence>
<keyword evidence="4" id="KW-1185">Reference proteome</keyword>
<evidence type="ECO:0000256" key="3">
    <source>
        <dbReference type="SAM" id="SignalP"/>
    </source>
</evidence>
<evidence type="ECO:0000256" key="1">
    <source>
        <dbReference type="ARBA" id="ARBA00005679"/>
    </source>
</evidence>
<feature type="signal peptide" evidence="3">
    <location>
        <begin position="1"/>
        <end position="22"/>
    </location>
</feature>
<dbReference type="InterPro" id="IPR004911">
    <property type="entry name" value="Interferon-induced_GILT"/>
</dbReference>
<comment type="similarity">
    <text evidence="1">Belongs to the GILT family.</text>
</comment>
<keyword evidence="3" id="KW-0732">Signal</keyword>
<keyword evidence="2" id="KW-0325">Glycoprotein</keyword>
<evidence type="ECO:0000313" key="4">
    <source>
        <dbReference type="Proteomes" id="UP000504633"/>
    </source>
</evidence>
<dbReference type="PANTHER" id="PTHR13234">
    <property type="entry name" value="GAMMA-INTERFERON INDUCIBLE LYSOSOMAL THIOL REDUCTASE GILT"/>
    <property type="match status" value="1"/>
</dbReference>
<dbReference type="OrthoDB" id="958254at2759"/>
<dbReference type="CTD" id="42787"/>
<dbReference type="GeneID" id="111605581"/>
<dbReference type="KEGG" id="dhe:111605581"/>
<reference evidence="5" key="1">
    <citation type="submission" date="2025-08" db="UniProtKB">
        <authorList>
            <consortium name="RefSeq"/>
        </authorList>
    </citation>
    <scope>IDENTIFICATION</scope>
    <source>
        <strain evidence="5">15085-1641.00</strain>
        <tissue evidence="5">Whole body</tissue>
    </source>
</reference>
<dbReference type="GO" id="GO:0016671">
    <property type="term" value="F:oxidoreductase activity, acting on a sulfur group of donors, disulfide as acceptor"/>
    <property type="evidence" value="ECO:0007669"/>
    <property type="project" value="InterPro"/>
</dbReference>
<dbReference type="Pfam" id="PF03227">
    <property type="entry name" value="GILT"/>
    <property type="match status" value="1"/>
</dbReference>
<dbReference type="OMA" id="FDLIYCM"/>
<organism evidence="4 5">
    <name type="scientific">Drosophila hydei</name>
    <name type="common">Fruit fly</name>
    <dbReference type="NCBI Taxonomy" id="7224"/>
    <lineage>
        <taxon>Eukaryota</taxon>
        <taxon>Metazoa</taxon>
        <taxon>Ecdysozoa</taxon>
        <taxon>Arthropoda</taxon>
        <taxon>Hexapoda</taxon>
        <taxon>Insecta</taxon>
        <taxon>Pterygota</taxon>
        <taxon>Neoptera</taxon>
        <taxon>Endopterygota</taxon>
        <taxon>Diptera</taxon>
        <taxon>Brachycera</taxon>
        <taxon>Muscomorpha</taxon>
        <taxon>Ephydroidea</taxon>
        <taxon>Drosophilidae</taxon>
        <taxon>Drosophila</taxon>
    </lineage>
</organism>
<dbReference type="AlphaFoldDB" id="A0A6J1MEL1"/>
<evidence type="ECO:0000256" key="2">
    <source>
        <dbReference type="ARBA" id="ARBA00023180"/>
    </source>
</evidence>
<dbReference type="Proteomes" id="UP000504633">
    <property type="component" value="Unplaced"/>
</dbReference>
<dbReference type="PANTHER" id="PTHR13234:SF73">
    <property type="entry name" value="GILT-LIKE PROTEIN 2-RELATED"/>
    <property type="match status" value="1"/>
</dbReference>
<sequence length="231" mass="26519">MIYQVKWLAPLLVTLFISIAAGQTQLPDEITSASPSTPPPPTPSSLPKLPLAVHYEALCPDSIYFIRRRLYDALLDNDWWNRTDLKLYPFGKAAFYNNTNIGKLEVFCQHGDEECELNAVHACILEHLELRQAFDLIYCMLRSYFNNIDICATHLKLDVAAAKECKRTRQTADILLPYGRETLALGISFVPSIVFDNNFQPYEQSSIRYNFEGHFCRQYQQKFKIKLPTCA</sequence>
<name>A0A6J1MEL1_DROHY</name>
<accession>A0A6J1MEL1</accession>
<gene>
    <name evidence="5" type="primary">LOC111605581</name>
</gene>